<keyword evidence="5" id="KW-1185">Reference proteome</keyword>
<evidence type="ECO:0000259" key="3">
    <source>
        <dbReference type="Pfam" id="PF11961"/>
    </source>
</evidence>
<proteinExistence type="predicted"/>
<dbReference type="OrthoDB" id="2020544at2759"/>
<dbReference type="Pfam" id="PF11961">
    <property type="entry name" value="DUF3475"/>
    <property type="match status" value="1"/>
</dbReference>
<reference evidence="4 5" key="1">
    <citation type="submission" date="2020-04" db="EMBL/GenBank/DDBJ databases">
        <title>Plant Genome Project.</title>
        <authorList>
            <person name="Zhang R.-G."/>
        </authorList>
    </citation>
    <scope>NUCLEOTIDE SEQUENCE [LARGE SCALE GENOMIC DNA]</scope>
    <source>
        <strain evidence="4">YNK0</strain>
        <tissue evidence="4">Leaf</tissue>
    </source>
</reference>
<dbReference type="OMA" id="CEMNKKS"/>
<dbReference type="InterPro" id="IPR007700">
    <property type="entry name" value="DUF668"/>
</dbReference>
<dbReference type="PANTHER" id="PTHR31730:SF18">
    <property type="entry name" value="PROTEIN PSK SIMULATOR 2"/>
    <property type="match status" value="1"/>
</dbReference>
<dbReference type="Proteomes" id="UP000655225">
    <property type="component" value="Unassembled WGS sequence"/>
</dbReference>
<evidence type="ECO:0000256" key="1">
    <source>
        <dbReference type="SAM" id="MobiDB-lite"/>
    </source>
</evidence>
<name>A0A834ZRY0_TETSI</name>
<protein>
    <submittedName>
        <fullName evidence="4">Uncharacterized protein</fullName>
    </submittedName>
</protein>
<feature type="region of interest" description="Disordered" evidence="1">
    <location>
        <begin position="1"/>
        <end position="27"/>
    </location>
</feature>
<dbReference type="PANTHER" id="PTHR31730">
    <property type="entry name" value="OS01G0873900 PROTEIN"/>
    <property type="match status" value="1"/>
</dbReference>
<sequence>MGALCSGGTLKPNSEFPGKGSGFSGKLKSMKSFEKQKKDLVPNADVDVYGKKTSQKYDSGDLPLSFSGELKPSTPARTGSSRVPQMSSLLGRAGIVGLERAVEVLDTLGSSMSNLNASSGFVTGMITRGNKISILAFEVANTIVKGANLLQSLSEENIQFLTKEILHSDGVQQLVSTDMKELLTIAAADKREEFDVFAIEVVRFGDLCKDPQWHNLGRYFQRLDFDLSTHKQLKEEAEIAMQELIILSQHTSELYHELHALDRFEQDYRRKLEEVESLHLPRRGESLMMLRSELKHQRKLVRSLEKKSLWSKNLEEVTEKLVDVVAFIHLEILEAFGNNGLTLVKQDPIHNPQRLGVSGLALHYANIINQIDNIIPRPSSLPSNMRDTLYHGLPTGVKTALRSRLQLFHANEEFTVPQIKAEMEKTLQWLVPIAANTTNNEFNKKTAARNNLIRLQTLYHADKQKTELYILELVAWLHHLITQVRHRDYGFKPLVPVRYPTRKGLVLLSEVKQVPSLEHNTKTNKILQLPQEDQSMLEEVNWRRIIPGISKSQEFVTFKKGRTRVLGLSRSTGSSPSKKFVTAQDLKCTMTNILDVMDGLNTTTLGESC</sequence>
<dbReference type="GO" id="GO:0045927">
    <property type="term" value="P:positive regulation of growth"/>
    <property type="evidence" value="ECO:0007669"/>
    <property type="project" value="InterPro"/>
</dbReference>
<feature type="region of interest" description="Disordered" evidence="1">
    <location>
        <begin position="63"/>
        <end position="83"/>
    </location>
</feature>
<feature type="domain" description="DUF3475" evidence="3">
    <location>
        <begin position="134"/>
        <end position="190"/>
    </location>
</feature>
<dbReference type="EMBL" id="JABCRI010000002">
    <property type="protein sequence ID" value="KAF8410440.1"/>
    <property type="molecule type" value="Genomic_DNA"/>
</dbReference>
<dbReference type="AlphaFoldDB" id="A0A834ZRY0"/>
<dbReference type="Pfam" id="PF05003">
    <property type="entry name" value="DUF668"/>
    <property type="match status" value="1"/>
</dbReference>
<feature type="domain" description="DUF668" evidence="2">
    <location>
        <begin position="354"/>
        <end position="438"/>
    </location>
</feature>
<evidence type="ECO:0000313" key="5">
    <source>
        <dbReference type="Proteomes" id="UP000655225"/>
    </source>
</evidence>
<dbReference type="InterPro" id="IPR021864">
    <property type="entry name" value="DUF3475"/>
</dbReference>
<evidence type="ECO:0000259" key="2">
    <source>
        <dbReference type="Pfam" id="PF05003"/>
    </source>
</evidence>
<dbReference type="InterPro" id="IPR045021">
    <property type="entry name" value="PSI1/2/3"/>
</dbReference>
<evidence type="ECO:0000313" key="4">
    <source>
        <dbReference type="EMBL" id="KAF8410440.1"/>
    </source>
</evidence>
<organism evidence="4 5">
    <name type="scientific">Tetracentron sinense</name>
    <name type="common">Spur-leaf</name>
    <dbReference type="NCBI Taxonomy" id="13715"/>
    <lineage>
        <taxon>Eukaryota</taxon>
        <taxon>Viridiplantae</taxon>
        <taxon>Streptophyta</taxon>
        <taxon>Embryophyta</taxon>
        <taxon>Tracheophyta</taxon>
        <taxon>Spermatophyta</taxon>
        <taxon>Magnoliopsida</taxon>
        <taxon>Trochodendrales</taxon>
        <taxon>Trochodendraceae</taxon>
        <taxon>Tetracentron</taxon>
    </lineage>
</organism>
<accession>A0A834ZRY0</accession>
<gene>
    <name evidence="4" type="ORF">HHK36_002969</name>
</gene>
<comment type="caution">
    <text evidence="4">The sequence shown here is derived from an EMBL/GenBank/DDBJ whole genome shotgun (WGS) entry which is preliminary data.</text>
</comment>